<dbReference type="AlphaFoldDB" id="A0A0B2VCP7"/>
<comment type="caution">
    <text evidence="1">The sequence shown here is derived from an EMBL/GenBank/DDBJ whole genome shotgun (WGS) entry which is preliminary data.</text>
</comment>
<sequence>MSGFEEGSPFQSKPKFYARQCESEFHFCYKEYKEEGAYYTIQRGCAMSGWCANRTGCRYNRLEMTEFCCCMVNRCNSEERHKPPSMTTAMAAFFAMVVPVLLY</sequence>
<dbReference type="Proteomes" id="UP000031036">
    <property type="component" value="Unassembled WGS sequence"/>
</dbReference>
<dbReference type="InterPro" id="IPR045860">
    <property type="entry name" value="Snake_toxin-like_sf"/>
</dbReference>
<protein>
    <recommendedName>
        <fullName evidence="3">Activin_recp domain-containing protein</fullName>
    </recommendedName>
</protein>
<proteinExistence type="predicted"/>
<reference evidence="1 2" key="1">
    <citation type="submission" date="2014-11" db="EMBL/GenBank/DDBJ databases">
        <title>Genetic blueprint of the zoonotic pathogen Toxocara canis.</title>
        <authorList>
            <person name="Zhu X.-Q."/>
            <person name="Korhonen P.K."/>
            <person name="Cai H."/>
            <person name="Young N.D."/>
            <person name="Nejsum P."/>
            <person name="von Samson-Himmelstjerna G."/>
            <person name="Boag P.R."/>
            <person name="Tan P."/>
            <person name="Li Q."/>
            <person name="Min J."/>
            <person name="Yang Y."/>
            <person name="Wang X."/>
            <person name="Fang X."/>
            <person name="Hall R.S."/>
            <person name="Hofmann A."/>
            <person name="Sternberg P.W."/>
            <person name="Jex A.R."/>
            <person name="Gasser R.B."/>
        </authorList>
    </citation>
    <scope>NUCLEOTIDE SEQUENCE [LARGE SCALE GENOMIC DNA]</scope>
    <source>
        <strain evidence="1">PN_DK_2014</strain>
    </source>
</reference>
<gene>
    <name evidence="1" type="ORF">Tcan_11917</name>
</gene>
<name>A0A0B2VCP7_TOXCA</name>
<evidence type="ECO:0000313" key="2">
    <source>
        <dbReference type="Proteomes" id="UP000031036"/>
    </source>
</evidence>
<keyword evidence="2" id="KW-1185">Reference proteome</keyword>
<dbReference type="EMBL" id="JPKZ01001930">
    <property type="protein sequence ID" value="KHN79217.1"/>
    <property type="molecule type" value="Genomic_DNA"/>
</dbReference>
<organism evidence="1 2">
    <name type="scientific">Toxocara canis</name>
    <name type="common">Canine roundworm</name>
    <dbReference type="NCBI Taxonomy" id="6265"/>
    <lineage>
        <taxon>Eukaryota</taxon>
        <taxon>Metazoa</taxon>
        <taxon>Ecdysozoa</taxon>
        <taxon>Nematoda</taxon>
        <taxon>Chromadorea</taxon>
        <taxon>Rhabditida</taxon>
        <taxon>Spirurina</taxon>
        <taxon>Ascaridomorpha</taxon>
        <taxon>Ascaridoidea</taxon>
        <taxon>Toxocaridae</taxon>
        <taxon>Toxocara</taxon>
    </lineage>
</organism>
<evidence type="ECO:0000313" key="1">
    <source>
        <dbReference type="EMBL" id="KHN79217.1"/>
    </source>
</evidence>
<dbReference type="SUPFAM" id="SSF57302">
    <property type="entry name" value="Snake toxin-like"/>
    <property type="match status" value="1"/>
</dbReference>
<evidence type="ECO:0008006" key="3">
    <source>
        <dbReference type="Google" id="ProtNLM"/>
    </source>
</evidence>
<accession>A0A0B2VCP7</accession>